<dbReference type="RefSeq" id="WP_223095708.1">
    <property type="nucleotide sequence ID" value="NZ_CP061913.1"/>
</dbReference>
<feature type="transmembrane region" description="Helical" evidence="1">
    <location>
        <begin position="41"/>
        <end position="64"/>
    </location>
</feature>
<dbReference type="EMBL" id="JBHMCA010000083">
    <property type="protein sequence ID" value="MFB9450682.1"/>
    <property type="molecule type" value="Genomic_DNA"/>
</dbReference>
<name>A0ABV5MP83_9ACTN</name>
<proteinExistence type="predicted"/>
<evidence type="ECO:0000313" key="2">
    <source>
        <dbReference type="EMBL" id="MFB9450682.1"/>
    </source>
</evidence>
<keyword evidence="3" id="KW-1185">Reference proteome</keyword>
<gene>
    <name evidence="2" type="ORF">ACFFTR_47055</name>
</gene>
<evidence type="ECO:0000313" key="3">
    <source>
        <dbReference type="Proteomes" id="UP001589608"/>
    </source>
</evidence>
<protein>
    <submittedName>
        <fullName evidence="2">Uncharacterized protein</fullName>
    </submittedName>
</protein>
<accession>A0ABV5MP83</accession>
<reference evidence="2 3" key="1">
    <citation type="submission" date="2024-09" db="EMBL/GenBank/DDBJ databases">
        <authorList>
            <person name="Sun Q."/>
            <person name="Mori K."/>
        </authorList>
    </citation>
    <scope>NUCLEOTIDE SEQUENCE [LARGE SCALE GENOMIC DNA]</scope>
    <source>
        <strain evidence="2 3">JCM 3307</strain>
    </source>
</reference>
<keyword evidence="1" id="KW-0472">Membrane</keyword>
<keyword evidence="1" id="KW-1133">Transmembrane helix</keyword>
<keyword evidence="1" id="KW-0812">Transmembrane</keyword>
<organism evidence="2 3">
    <name type="scientific">Dactylosporangium vinaceum</name>
    <dbReference type="NCBI Taxonomy" id="53362"/>
    <lineage>
        <taxon>Bacteria</taxon>
        <taxon>Bacillati</taxon>
        <taxon>Actinomycetota</taxon>
        <taxon>Actinomycetes</taxon>
        <taxon>Micromonosporales</taxon>
        <taxon>Micromonosporaceae</taxon>
        <taxon>Dactylosporangium</taxon>
    </lineage>
</organism>
<dbReference type="Proteomes" id="UP001589608">
    <property type="component" value="Unassembled WGS sequence"/>
</dbReference>
<evidence type="ECO:0000256" key="1">
    <source>
        <dbReference type="SAM" id="Phobius"/>
    </source>
</evidence>
<comment type="caution">
    <text evidence="2">The sequence shown here is derived from an EMBL/GenBank/DDBJ whole genome shotgun (WGS) entry which is preliminary data.</text>
</comment>
<sequence>MERDLHTLLTSVRDDAPPPRLSVDDITAAGRHLVRRRRRNALLSSAGGGVVTAIAAVTAALMLAGGPSTLAPAVDPSSLPSAASPAPTAFAAAPAFTTTYKGFQANGYKVSDPDVVTNAYQQSSIDGAGPILDPSPQQTVTGAPGARPGGFAELYPGGSLVVYRPDAFDPSMFLKVAEKIQMPSGEGLLAYSGGGTNGPLAPSTAAKAAMDRGQLIPALAWQYMDGAWAAIYWSSWENVPTRDDLVAIAEGLTPAAPRPFPVAFQSANPIKGYHLLAASYGGDVQDAGDVVSSVRLIQQYVRLPIFEPYDFADVGVLTLAAGRIDAGPKLAGRLDCDGDRLRCTKVLDSGTVFVMAEADGYKTPAGGQLTQITLGIKPQNLDNGENWPTVTKVYQ</sequence>